<dbReference type="PANTHER" id="PTHR11079">
    <property type="entry name" value="CYTOSINE DEAMINASE FAMILY MEMBER"/>
    <property type="match status" value="1"/>
</dbReference>
<sequence length="166" mass="17772">MESITKETLAGWMKSALAIAVEGIAKGESPFGACIYGPDGVPLSREHNQVASTNRPTAHAEILAIESACVKKGESRLPDHWLVATGEPCPMCFSAAALAGIRHIVYGGPTEVIKQSGYETLDISVRSLSRIVEDTFDIHGPILQFDCSALLLNHPRESQTDGSVNQ</sequence>
<dbReference type="EC" id="3.5.4.33" evidence="2"/>
<dbReference type="AlphaFoldDB" id="A0A517MLW6"/>
<evidence type="ECO:0000313" key="3">
    <source>
        <dbReference type="Proteomes" id="UP000320672"/>
    </source>
</evidence>
<feature type="domain" description="CMP/dCMP-type deaminase" evidence="1">
    <location>
        <begin position="7"/>
        <end position="121"/>
    </location>
</feature>
<dbReference type="PANTHER" id="PTHR11079:SF162">
    <property type="entry name" value="RIBOFLAVIN BIOSYNTHESIS PROTEIN PYRD, CHLOROPLASTIC"/>
    <property type="match status" value="1"/>
</dbReference>
<dbReference type="Gene3D" id="3.40.140.10">
    <property type="entry name" value="Cytidine Deaminase, domain 2"/>
    <property type="match status" value="1"/>
</dbReference>
<gene>
    <name evidence="2" type="primary">tadA_2</name>
    <name evidence="2" type="ORF">FF011L_45470</name>
</gene>
<accession>A0A517MLW6</accession>
<dbReference type="SUPFAM" id="SSF53927">
    <property type="entry name" value="Cytidine deaminase-like"/>
    <property type="match status" value="1"/>
</dbReference>
<name>A0A517MLW6_9BACT</name>
<evidence type="ECO:0000313" key="2">
    <source>
        <dbReference type="EMBL" id="QDS95747.1"/>
    </source>
</evidence>
<protein>
    <submittedName>
        <fullName evidence="2">tRNA-specific adenosine deaminase</fullName>
        <ecNumber evidence="2">3.5.4.33</ecNumber>
    </submittedName>
</protein>
<dbReference type="PROSITE" id="PS51747">
    <property type="entry name" value="CYT_DCMP_DEAMINASES_2"/>
    <property type="match status" value="1"/>
</dbReference>
<keyword evidence="3" id="KW-1185">Reference proteome</keyword>
<dbReference type="KEGG" id="rml:FF011L_45470"/>
<dbReference type="InterPro" id="IPR002125">
    <property type="entry name" value="CMP_dCMP_dom"/>
</dbReference>
<dbReference type="EMBL" id="CP036262">
    <property type="protein sequence ID" value="QDS95747.1"/>
    <property type="molecule type" value="Genomic_DNA"/>
</dbReference>
<evidence type="ECO:0000259" key="1">
    <source>
        <dbReference type="PROSITE" id="PS51747"/>
    </source>
</evidence>
<dbReference type="OrthoDB" id="9802676at2"/>
<dbReference type="GO" id="GO:0052717">
    <property type="term" value="F:tRNA-specific adenosine-34 deaminase activity"/>
    <property type="evidence" value="ECO:0007669"/>
    <property type="project" value="UniProtKB-EC"/>
</dbReference>
<dbReference type="InterPro" id="IPR016193">
    <property type="entry name" value="Cytidine_deaminase-like"/>
</dbReference>
<organism evidence="2 3">
    <name type="scientific">Roseimaritima multifibrata</name>
    <dbReference type="NCBI Taxonomy" id="1930274"/>
    <lineage>
        <taxon>Bacteria</taxon>
        <taxon>Pseudomonadati</taxon>
        <taxon>Planctomycetota</taxon>
        <taxon>Planctomycetia</taxon>
        <taxon>Pirellulales</taxon>
        <taxon>Pirellulaceae</taxon>
        <taxon>Roseimaritima</taxon>
    </lineage>
</organism>
<keyword evidence="2" id="KW-0378">Hydrolase</keyword>
<dbReference type="Proteomes" id="UP000320672">
    <property type="component" value="Chromosome"/>
</dbReference>
<proteinExistence type="predicted"/>
<dbReference type="Pfam" id="PF00383">
    <property type="entry name" value="dCMP_cyt_deam_1"/>
    <property type="match status" value="1"/>
</dbReference>
<dbReference type="CDD" id="cd01285">
    <property type="entry name" value="nucleoside_deaminase"/>
    <property type="match status" value="1"/>
</dbReference>
<reference evidence="2 3" key="1">
    <citation type="submission" date="2019-02" db="EMBL/GenBank/DDBJ databases">
        <title>Deep-cultivation of Planctomycetes and their phenomic and genomic characterization uncovers novel biology.</title>
        <authorList>
            <person name="Wiegand S."/>
            <person name="Jogler M."/>
            <person name="Boedeker C."/>
            <person name="Pinto D."/>
            <person name="Vollmers J."/>
            <person name="Rivas-Marin E."/>
            <person name="Kohn T."/>
            <person name="Peeters S.H."/>
            <person name="Heuer A."/>
            <person name="Rast P."/>
            <person name="Oberbeckmann S."/>
            <person name="Bunk B."/>
            <person name="Jeske O."/>
            <person name="Meyerdierks A."/>
            <person name="Storesund J.E."/>
            <person name="Kallscheuer N."/>
            <person name="Luecker S."/>
            <person name="Lage O.M."/>
            <person name="Pohl T."/>
            <person name="Merkel B.J."/>
            <person name="Hornburger P."/>
            <person name="Mueller R.-W."/>
            <person name="Bruemmer F."/>
            <person name="Labrenz M."/>
            <person name="Spormann A.M."/>
            <person name="Op den Camp H."/>
            <person name="Overmann J."/>
            <person name="Amann R."/>
            <person name="Jetten M.S.M."/>
            <person name="Mascher T."/>
            <person name="Medema M.H."/>
            <person name="Devos D.P."/>
            <person name="Kaster A.-K."/>
            <person name="Ovreas L."/>
            <person name="Rohde M."/>
            <person name="Galperin M.Y."/>
            <person name="Jogler C."/>
        </authorList>
    </citation>
    <scope>NUCLEOTIDE SEQUENCE [LARGE SCALE GENOMIC DNA]</scope>
    <source>
        <strain evidence="2 3">FF011L</strain>
    </source>
</reference>